<keyword evidence="2" id="KW-1185">Reference proteome</keyword>
<evidence type="ECO:0000313" key="2">
    <source>
        <dbReference type="Proteomes" id="UP000221751"/>
    </source>
</evidence>
<sequence>MADDNDESVTPEQVKAVQKGLLWSDIHAEAKRVLEKRTYDRHAYDEEVWEETLEELTDAIYKIVETTVFS</sequence>
<proteinExistence type="predicted"/>
<evidence type="ECO:0000313" key="1">
    <source>
        <dbReference type="EMBL" id="AON97447.1"/>
    </source>
</evidence>
<protein>
    <submittedName>
        <fullName evidence="1">Uncharacterized protein</fullName>
    </submittedName>
</protein>
<dbReference type="RefSeq" id="YP_010754142.1">
    <property type="nucleotide sequence ID" value="NC_073456.1"/>
</dbReference>
<accession>A0A1C9EI61</accession>
<dbReference type="GeneID" id="80018724"/>
<gene>
    <name evidence="1" type="primary">25</name>
    <name evidence="1" type="ORF">SEA_CHEWYVIII_25</name>
</gene>
<dbReference type="KEGG" id="vg:80018724"/>
<reference evidence="2" key="1">
    <citation type="submission" date="2016-07" db="EMBL/GenBank/DDBJ databases">
        <authorList>
            <person name="Florea S."/>
            <person name="Webb J.S."/>
            <person name="Jaromczyk J."/>
            <person name="Schardl C.L."/>
        </authorList>
    </citation>
    <scope>NUCLEOTIDE SEQUENCE [LARGE SCALE GENOMIC DNA]</scope>
</reference>
<dbReference type="Proteomes" id="UP000221751">
    <property type="component" value="Segment"/>
</dbReference>
<organism evidence="1 2">
    <name type="scientific">Rhodococcus phage ChewyVIII</name>
    <dbReference type="NCBI Taxonomy" id="1887657"/>
    <lineage>
        <taxon>Viruses</taxon>
        <taxon>Duplodnaviria</taxon>
        <taxon>Heunggongvirae</taxon>
        <taxon>Uroviricota</taxon>
        <taxon>Caudoviricetes</taxon>
        <taxon>Chewyvirus</taxon>
        <taxon>Chewyvirus chewyVIII</taxon>
    </lineage>
</organism>
<dbReference type="EMBL" id="KX557288">
    <property type="protein sequence ID" value="AON97447.1"/>
    <property type="molecule type" value="Genomic_DNA"/>
</dbReference>
<name>A0A1C9EI61_9CAUD</name>